<accession>A0A852TVQ5</accession>
<dbReference type="SMART" id="SM00347">
    <property type="entry name" value="HTH_MARR"/>
    <property type="match status" value="1"/>
</dbReference>
<dbReference type="InterPro" id="IPR036388">
    <property type="entry name" value="WH-like_DNA-bd_sf"/>
</dbReference>
<dbReference type="AlphaFoldDB" id="A0A852TVQ5"/>
<evidence type="ECO:0000259" key="1">
    <source>
        <dbReference type="PROSITE" id="PS50995"/>
    </source>
</evidence>
<organism evidence="2 3">
    <name type="scientific">Spinactinospora alkalitolerans</name>
    <dbReference type="NCBI Taxonomy" id="687207"/>
    <lineage>
        <taxon>Bacteria</taxon>
        <taxon>Bacillati</taxon>
        <taxon>Actinomycetota</taxon>
        <taxon>Actinomycetes</taxon>
        <taxon>Streptosporangiales</taxon>
        <taxon>Nocardiopsidaceae</taxon>
        <taxon>Spinactinospora</taxon>
    </lineage>
</organism>
<name>A0A852TVQ5_9ACTN</name>
<dbReference type="SUPFAM" id="SSF46785">
    <property type="entry name" value="Winged helix' DNA-binding domain"/>
    <property type="match status" value="1"/>
</dbReference>
<dbReference type="GO" id="GO:0003700">
    <property type="term" value="F:DNA-binding transcription factor activity"/>
    <property type="evidence" value="ECO:0007669"/>
    <property type="project" value="InterPro"/>
</dbReference>
<keyword evidence="3" id="KW-1185">Reference proteome</keyword>
<evidence type="ECO:0000313" key="3">
    <source>
        <dbReference type="Proteomes" id="UP000589036"/>
    </source>
</evidence>
<evidence type="ECO:0000313" key="2">
    <source>
        <dbReference type="EMBL" id="NYE47791.1"/>
    </source>
</evidence>
<dbReference type="Gene3D" id="1.10.10.10">
    <property type="entry name" value="Winged helix-like DNA-binding domain superfamily/Winged helix DNA-binding domain"/>
    <property type="match status" value="1"/>
</dbReference>
<dbReference type="InterPro" id="IPR036390">
    <property type="entry name" value="WH_DNA-bd_sf"/>
</dbReference>
<reference evidence="2 3" key="1">
    <citation type="submission" date="2020-07" db="EMBL/GenBank/DDBJ databases">
        <title>Sequencing the genomes of 1000 actinobacteria strains.</title>
        <authorList>
            <person name="Klenk H.-P."/>
        </authorList>
    </citation>
    <scope>NUCLEOTIDE SEQUENCE [LARGE SCALE GENOMIC DNA]</scope>
    <source>
        <strain evidence="2 3">CXB654</strain>
    </source>
</reference>
<dbReference type="RefSeq" id="WP_179643680.1">
    <property type="nucleotide sequence ID" value="NZ_BAAAYY010000003.1"/>
</dbReference>
<gene>
    <name evidence="2" type="ORF">HDA32_002911</name>
</gene>
<dbReference type="EMBL" id="JACCCC010000001">
    <property type="protein sequence ID" value="NYE47791.1"/>
    <property type="molecule type" value="Genomic_DNA"/>
</dbReference>
<dbReference type="Pfam" id="PF12802">
    <property type="entry name" value="MarR_2"/>
    <property type="match status" value="1"/>
</dbReference>
<dbReference type="GO" id="GO:0003677">
    <property type="term" value="F:DNA binding"/>
    <property type="evidence" value="ECO:0007669"/>
    <property type="project" value="UniProtKB-KW"/>
</dbReference>
<feature type="domain" description="HTH marR-type" evidence="1">
    <location>
        <begin position="8"/>
        <end position="141"/>
    </location>
</feature>
<dbReference type="Proteomes" id="UP000589036">
    <property type="component" value="Unassembled WGS sequence"/>
</dbReference>
<dbReference type="PANTHER" id="PTHR33164">
    <property type="entry name" value="TRANSCRIPTIONAL REGULATOR, MARR FAMILY"/>
    <property type="match status" value="1"/>
</dbReference>
<proteinExistence type="predicted"/>
<dbReference type="InterPro" id="IPR000835">
    <property type="entry name" value="HTH_MarR-typ"/>
</dbReference>
<protein>
    <submittedName>
        <fullName evidence="2">DNA-binding MarR family transcriptional regulator</fullName>
    </submittedName>
</protein>
<comment type="caution">
    <text evidence="2">The sequence shown here is derived from an EMBL/GenBank/DDBJ whole genome shotgun (WGS) entry which is preliminary data.</text>
</comment>
<keyword evidence="2" id="KW-0238">DNA-binding</keyword>
<sequence>MAAKRLLTDDIGFLLSRASGAVARSASKALAPLGLRVRSYSVLMLAGEGTAGVTQRRLAATMGLDPSQIVALVDDLETRGLVTRTPDPADRRNKLITATDEGHRVREDAQQRVDQAHDDYFDRVPHESLDELRHALRRIAFPDDLPVGHESEPSTAPE</sequence>
<dbReference type="InterPro" id="IPR039422">
    <property type="entry name" value="MarR/SlyA-like"/>
</dbReference>
<dbReference type="PANTHER" id="PTHR33164:SF43">
    <property type="entry name" value="HTH-TYPE TRANSCRIPTIONAL REPRESSOR YETL"/>
    <property type="match status" value="1"/>
</dbReference>
<dbReference type="GO" id="GO:0006950">
    <property type="term" value="P:response to stress"/>
    <property type="evidence" value="ECO:0007669"/>
    <property type="project" value="TreeGrafter"/>
</dbReference>
<dbReference type="PROSITE" id="PS50995">
    <property type="entry name" value="HTH_MARR_2"/>
    <property type="match status" value="1"/>
</dbReference>
<dbReference type="PRINTS" id="PR00598">
    <property type="entry name" value="HTHMARR"/>
</dbReference>